<accession>A0AAP5US08</accession>
<dbReference type="RefSeq" id="WP_127837941.1">
    <property type="nucleotide sequence ID" value="NZ_CADFGE010000004.1"/>
</dbReference>
<reference evidence="2" key="1">
    <citation type="submission" date="2022-08" db="EMBL/GenBank/DDBJ databases">
        <authorList>
            <person name="Kim S.-J."/>
        </authorList>
    </citation>
    <scope>NUCLEOTIDE SEQUENCE</scope>
    <source>
        <strain evidence="2">KJ</strain>
    </source>
</reference>
<dbReference type="AlphaFoldDB" id="A0AAP5US08"/>
<evidence type="ECO:0000256" key="1">
    <source>
        <dbReference type="SAM" id="MobiDB-lite"/>
    </source>
</evidence>
<organism evidence="2 3">
    <name type="scientific">Paraburkholderia fungorum</name>
    <dbReference type="NCBI Taxonomy" id="134537"/>
    <lineage>
        <taxon>Bacteria</taxon>
        <taxon>Pseudomonadati</taxon>
        <taxon>Pseudomonadota</taxon>
        <taxon>Betaproteobacteria</taxon>
        <taxon>Burkholderiales</taxon>
        <taxon>Burkholderiaceae</taxon>
        <taxon>Paraburkholderia</taxon>
    </lineage>
</organism>
<feature type="region of interest" description="Disordered" evidence="1">
    <location>
        <begin position="302"/>
        <end position="343"/>
    </location>
</feature>
<comment type="caution">
    <text evidence="2">The sequence shown here is derived from an EMBL/GenBank/DDBJ whole genome shotgun (WGS) entry which is preliminary data.</text>
</comment>
<gene>
    <name evidence="2" type="ORF">ParKJ_03685</name>
</gene>
<proteinExistence type="predicted"/>
<sequence length="343" mass="37730">MQGIIYRIDQPLKSLQLTAPLEGKYLLQPVHSSTMTSGRQTANDPLLFRFFSGSDRSVVFCFCPTDSLTTGAVGQAWGRATQLVERGAVPEEIGRFVWSNNSTVTTISEISTFFRSSATLTESDYLPVARVRATVDAKGMAILSTEPGGERAGRALTAYMLGLAYHRVLEQAIHDLAECCRDDSKVKRTEAMHSEISRFIASYYFDAPARVFTTEVGPLYKAIHDRLLLASLRHELVDQLGRIAEIIRIERTATESAFEAKVQKRLTVLGVFIGILGLAQLTQTTPAQIQTFASGWTAALRGGPPDVSSSGQPSPTTKQADSRAEVQPHKLRRVRHDMTNQAQ</sequence>
<name>A0AAP5US08_9BURK</name>
<dbReference type="EMBL" id="JANSLM010000001">
    <property type="protein sequence ID" value="MDT8836505.1"/>
    <property type="molecule type" value="Genomic_DNA"/>
</dbReference>
<protein>
    <submittedName>
        <fullName evidence="2">Uncharacterized protein</fullName>
    </submittedName>
</protein>
<evidence type="ECO:0000313" key="3">
    <source>
        <dbReference type="Proteomes" id="UP001246473"/>
    </source>
</evidence>
<dbReference type="Proteomes" id="UP001246473">
    <property type="component" value="Unassembled WGS sequence"/>
</dbReference>
<evidence type="ECO:0000313" key="2">
    <source>
        <dbReference type="EMBL" id="MDT8836505.1"/>
    </source>
</evidence>
<feature type="compositionally biased region" description="Polar residues" evidence="1">
    <location>
        <begin position="307"/>
        <end position="319"/>
    </location>
</feature>